<organism evidence="3 4">
    <name type="scientific">Massilia agrisoli</name>
    <dbReference type="NCBI Taxonomy" id="2892444"/>
    <lineage>
        <taxon>Bacteria</taxon>
        <taxon>Pseudomonadati</taxon>
        <taxon>Pseudomonadota</taxon>
        <taxon>Betaproteobacteria</taxon>
        <taxon>Burkholderiales</taxon>
        <taxon>Oxalobacteraceae</taxon>
        <taxon>Telluria group</taxon>
        <taxon>Massilia</taxon>
    </lineage>
</organism>
<name>A0ABS8IWY7_9BURK</name>
<dbReference type="EMBL" id="JAJHPV010000020">
    <property type="protein sequence ID" value="MCC6072668.1"/>
    <property type="molecule type" value="Genomic_DNA"/>
</dbReference>
<evidence type="ECO:0000313" key="3">
    <source>
        <dbReference type="EMBL" id="MCC6072668.1"/>
    </source>
</evidence>
<dbReference type="NCBIfam" id="NF038120">
    <property type="entry name" value="PEP_CTERM_QFxxD"/>
    <property type="match status" value="1"/>
</dbReference>
<dbReference type="Pfam" id="PF07589">
    <property type="entry name" value="PEP-CTERM"/>
    <property type="match status" value="1"/>
</dbReference>
<evidence type="ECO:0000256" key="1">
    <source>
        <dbReference type="SAM" id="SignalP"/>
    </source>
</evidence>
<protein>
    <submittedName>
        <fullName evidence="3">NF038120 family PEP-CTERM protein</fullName>
    </submittedName>
</protein>
<gene>
    <name evidence="3" type="ORF">LMJ30_17165</name>
</gene>
<feature type="signal peptide" evidence="1">
    <location>
        <begin position="1"/>
        <end position="31"/>
    </location>
</feature>
<keyword evidence="1" id="KW-0732">Signal</keyword>
<evidence type="ECO:0000313" key="4">
    <source>
        <dbReference type="Proteomes" id="UP001198701"/>
    </source>
</evidence>
<dbReference type="InterPro" id="IPR022472">
    <property type="entry name" value="VPLPA-CTERM"/>
</dbReference>
<accession>A0ABS8IWY7</accession>
<dbReference type="RefSeq" id="WP_229433653.1">
    <property type="nucleotide sequence ID" value="NZ_JAJHPV010000020.1"/>
</dbReference>
<feature type="domain" description="Ice-binding protein C-terminal" evidence="2">
    <location>
        <begin position="215"/>
        <end position="237"/>
    </location>
</feature>
<feature type="chain" id="PRO_5045758369" evidence="1">
    <location>
        <begin position="32"/>
        <end position="241"/>
    </location>
</feature>
<dbReference type="NCBIfam" id="TIGR03370">
    <property type="entry name" value="VPLPA-CTERM"/>
    <property type="match status" value="1"/>
</dbReference>
<dbReference type="NCBIfam" id="TIGR02595">
    <property type="entry name" value="PEP_CTERM"/>
    <property type="match status" value="1"/>
</dbReference>
<dbReference type="Proteomes" id="UP001198701">
    <property type="component" value="Unassembled WGS sequence"/>
</dbReference>
<keyword evidence="4" id="KW-1185">Reference proteome</keyword>
<reference evidence="3 4" key="1">
    <citation type="submission" date="2021-11" db="EMBL/GenBank/DDBJ databases">
        <authorList>
            <person name="Huq M.A."/>
        </authorList>
    </citation>
    <scope>NUCLEOTIDE SEQUENCE [LARGE SCALE GENOMIC DNA]</scope>
    <source>
        <strain evidence="3 4">MAHUQ-52</strain>
    </source>
</reference>
<proteinExistence type="predicted"/>
<dbReference type="InterPro" id="IPR013424">
    <property type="entry name" value="Ice-binding_C"/>
</dbReference>
<sequence>MATFKQTRVGGKLVKQLAVAAALCTASVAQAGVLNFEGAVSPFVFANETVTDGKYWMTALGGAEGDLTGMFINGAEQADICAGAELKCPQNNSSTYYAALADSYLVFGLNSGNSFRLDSFSASFIGTGGALTRGLLLLQGYGQDGLALGGALQIALPVAVNGQYNFGTFNLGAAFSTEYAAVRFLGYGCDASGMCFRNLNGSNFAIDNIVTSADIPEPASFGLLGLGLLGMAALRRRKHAA</sequence>
<comment type="caution">
    <text evidence="3">The sequence shown here is derived from an EMBL/GenBank/DDBJ whole genome shotgun (WGS) entry which is preliminary data.</text>
</comment>
<evidence type="ECO:0000259" key="2">
    <source>
        <dbReference type="Pfam" id="PF07589"/>
    </source>
</evidence>